<gene>
    <name evidence="10" type="primary">GPA1</name>
    <name evidence="10" type="ORF">FIM1_3860</name>
</gene>
<sequence>MGLCASKDSRESSSHDSHQTRPNTRNLAAGQGEGQGSHPVEKKKARSNSSSGKTKASTAGSDDATGNASQRASSQKTSPKGSPQENGKEENGDGSAGEESDRMTGLSQALALNGSTTVGRQNNDSAVTRNGRSSNAMVSQGSAGTQQVQQPSQNSNSNTNQGVERAAGQVSDSANTLKVLLLGSGESGKSTVLQQLKILHQNGFSKEELLEYRPFIFDNVIETGKDLAKARRMFNVELEQDAPITEKDIDNLLGLQIQTTKLTSLPRDLTATLKTLWNLPSSQELLVSEHRSSFYLMDSAGYFYENLDRISQPNYVPIITDVIRTRKKTSGIFDTVIDLDKNLRLHFYDVGGQRSERKKWIHCFDNVTLVIFCVSLSEYDQTLLEDNSQNRLEESLILFDSVVNSRWFARSSIVLFLNKIDIFADKIRHVPLERYFPDYTGGKDINKAAKYILWRFVQLNRANLNIYPHVTQATDTSNIKLVFAAIKETILENNLKDSGVL</sequence>
<organism evidence="10 11">
    <name type="scientific">Kluyveromyces marxianus</name>
    <name type="common">Yeast</name>
    <name type="synonym">Candida kefyr</name>
    <dbReference type="NCBI Taxonomy" id="4911"/>
    <lineage>
        <taxon>Eukaryota</taxon>
        <taxon>Fungi</taxon>
        <taxon>Dikarya</taxon>
        <taxon>Ascomycota</taxon>
        <taxon>Saccharomycotina</taxon>
        <taxon>Saccharomycetes</taxon>
        <taxon>Saccharomycetales</taxon>
        <taxon>Saccharomycetaceae</taxon>
        <taxon>Kluyveromyces</taxon>
    </lineage>
</organism>
<evidence type="ECO:0000256" key="9">
    <source>
        <dbReference type="SAM" id="MobiDB-lite"/>
    </source>
</evidence>
<keyword evidence="2" id="KW-0479">Metal-binding</keyword>
<feature type="compositionally biased region" description="Basic and acidic residues" evidence="9">
    <location>
        <begin position="7"/>
        <end position="19"/>
    </location>
</feature>
<dbReference type="InterPro" id="IPR001019">
    <property type="entry name" value="Gprotein_alpha_su"/>
</dbReference>
<evidence type="ECO:0000256" key="8">
    <source>
        <dbReference type="ARBA" id="ARBA00023288"/>
    </source>
</evidence>
<dbReference type="Proteomes" id="UP000422736">
    <property type="component" value="Chromosome 6"/>
</dbReference>
<accession>A0ABX6F1V8</accession>
<feature type="region of interest" description="Disordered" evidence="9">
    <location>
        <begin position="1"/>
        <end position="170"/>
    </location>
</feature>
<dbReference type="PRINTS" id="PR01241">
    <property type="entry name" value="GPROTEINAFNG"/>
</dbReference>
<reference evidence="10 11" key="1">
    <citation type="submission" date="2016-03" db="EMBL/GenBank/DDBJ databases">
        <title>How can Kluyveromyces marxianus grow so fast - potential evolutionary course in Saccharomyces Complex revealed by comparative genomics.</title>
        <authorList>
            <person name="Mo W."/>
            <person name="Lu W."/>
            <person name="Yang X."/>
            <person name="Qi J."/>
            <person name="Lv H."/>
        </authorList>
    </citation>
    <scope>NUCLEOTIDE SEQUENCE [LARGE SCALE GENOMIC DNA]</scope>
    <source>
        <strain evidence="10 11">FIM1</strain>
    </source>
</reference>
<dbReference type="SUPFAM" id="SSF47895">
    <property type="entry name" value="Transducin (alpha subunit), insertion domain"/>
    <property type="match status" value="1"/>
</dbReference>
<name>A0ABX6F1V8_KLUMA</name>
<evidence type="ECO:0000256" key="5">
    <source>
        <dbReference type="ARBA" id="ARBA00023134"/>
    </source>
</evidence>
<feature type="compositionally biased region" description="Low complexity" evidence="9">
    <location>
        <begin position="146"/>
        <end position="161"/>
    </location>
</feature>
<dbReference type="PANTHER" id="PTHR10218">
    <property type="entry name" value="GTP-BINDING PROTEIN ALPHA SUBUNIT"/>
    <property type="match status" value="1"/>
</dbReference>
<evidence type="ECO:0000256" key="7">
    <source>
        <dbReference type="ARBA" id="ARBA00023224"/>
    </source>
</evidence>
<dbReference type="InterPro" id="IPR002975">
    <property type="entry name" value="Fungi_Gprotein_alpha"/>
</dbReference>
<keyword evidence="5" id="KW-0342">GTP-binding</keyword>
<dbReference type="PANTHER" id="PTHR10218:SF369">
    <property type="entry name" value="GUANINE NUCLEOTIDE-BINDING PROTEIN ALPHA-2 SUBUNIT"/>
    <property type="match status" value="1"/>
</dbReference>
<dbReference type="SUPFAM" id="SSF52540">
    <property type="entry name" value="P-loop containing nucleoside triphosphate hydrolases"/>
    <property type="match status" value="1"/>
</dbReference>
<dbReference type="PROSITE" id="PS51882">
    <property type="entry name" value="G_ALPHA"/>
    <property type="match status" value="1"/>
</dbReference>
<keyword evidence="6" id="KW-0564">Palmitate</keyword>
<proteinExistence type="predicted"/>
<keyword evidence="1" id="KW-0519">Myristate</keyword>
<dbReference type="Gene3D" id="1.10.400.10">
    <property type="entry name" value="GI Alpha 1, domain 2-like"/>
    <property type="match status" value="1"/>
</dbReference>
<dbReference type="PRINTS" id="PR00318">
    <property type="entry name" value="GPROTEINA"/>
</dbReference>
<dbReference type="CDD" id="cd00066">
    <property type="entry name" value="G-alpha"/>
    <property type="match status" value="1"/>
</dbReference>
<keyword evidence="3" id="KW-0547">Nucleotide-binding</keyword>
<feature type="compositionally biased region" description="Polar residues" evidence="9">
    <location>
        <begin position="47"/>
        <end position="85"/>
    </location>
</feature>
<feature type="compositionally biased region" description="Polar residues" evidence="9">
    <location>
        <begin position="113"/>
        <end position="145"/>
    </location>
</feature>
<dbReference type="InterPro" id="IPR027417">
    <property type="entry name" value="P-loop_NTPase"/>
</dbReference>
<dbReference type="InterPro" id="IPR011025">
    <property type="entry name" value="GproteinA_insert"/>
</dbReference>
<dbReference type="EMBL" id="CP015059">
    <property type="protein sequence ID" value="QGN17129.1"/>
    <property type="molecule type" value="Genomic_DNA"/>
</dbReference>
<protein>
    <submittedName>
        <fullName evidence="10">G protein alpha subunit</fullName>
    </submittedName>
</protein>
<dbReference type="SMART" id="SM00275">
    <property type="entry name" value="G_alpha"/>
    <property type="match status" value="1"/>
</dbReference>
<keyword evidence="11" id="KW-1185">Reference proteome</keyword>
<keyword evidence="7" id="KW-0807">Transducer</keyword>
<keyword evidence="4" id="KW-0460">Magnesium</keyword>
<evidence type="ECO:0000256" key="1">
    <source>
        <dbReference type="ARBA" id="ARBA00022707"/>
    </source>
</evidence>
<evidence type="ECO:0000256" key="3">
    <source>
        <dbReference type="ARBA" id="ARBA00022741"/>
    </source>
</evidence>
<dbReference type="Pfam" id="PF00503">
    <property type="entry name" value="G-alpha"/>
    <property type="match status" value="1"/>
</dbReference>
<dbReference type="Gene3D" id="3.40.50.300">
    <property type="entry name" value="P-loop containing nucleotide triphosphate hydrolases"/>
    <property type="match status" value="1"/>
</dbReference>
<evidence type="ECO:0000256" key="2">
    <source>
        <dbReference type="ARBA" id="ARBA00022723"/>
    </source>
</evidence>
<evidence type="ECO:0000313" key="10">
    <source>
        <dbReference type="EMBL" id="QGN17129.1"/>
    </source>
</evidence>
<keyword evidence="8" id="KW-0449">Lipoprotein</keyword>
<evidence type="ECO:0000256" key="4">
    <source>
        <dbReference type="ARBA" id="ARBA00022842"/>
    </source>
</evidence>
<evidence type="ECO:0000256" key="6">
    <source>
        <dbReference type="ARBA" id="ARBA00023139"/>
    </source>
</evidence>
<evidence type="ECO:0000313" key="11">
    <source>
        <dbReference type="Proteomes" id="UP000422736"/>
    </source>
</evidence>